<name>A0A8T1VH56_9STRA</name>
<organism evidence="1 2">
    <name type="scientific">Phytophthora pseudosyringae</name>
    <dbReference type="NCBI Taxonomy" id="221518"/>
    <lineage>
        <taxon>Eukaryota</taxon>
        <taxon>Sar</taxon>
        <taxon>Stramenopiles</taxon>
        <taxon>Oomycota</taxon>
        <taxon>Peronosporomycetes</taxon>
        <taxon>Peronosporales</taxon>
        <taxon>Peronosporaceae</taxon>
        <taxon>Phytophthora</taxon>
    </lineage>
</organism>
<comment type="caution">
    <text evidence="1">The sequence shown here is derived from an EMBL/GenBank/DDBJ whole genome shotgun (WGS) entry which is preliminary data.</text>
</comment>
<reference evidence="1" key="1">
    <citation type="submission" date="2021-02" db="EMBL/GenBank/DDBJ databases">
        <authorList>
            <person name="Palmer J.M."/>
        </authorList>
    </citation>
    <scope>NUCLEOTIDE SEQUENCE</scope>
    <source>
        <strain evidence="1">SCRP734</strain>
    </source>
</reference>
<protein>
    <recommendedName>
        <fullName evidence="3">TIGR01459 family HAD hydrolase</fullName>
    </recommendedName>
</protein>
<keyword evidence="2" id="KW-1185">Reference proteome</keyword>
<dbReference type="GO" id="GO:0016791">
    <property type="term" value="F:phosphatase activity"/>
    <property type="evidence" value="ECO:0007669"/>
    <property type="project" value="TreeGrafter"/>
</dbReference>
<dbReference type="PANTHER" id="PTHR19288">
    <property type="entry name" value="4-NITROPHENYLPHOSPHATASE-RELATED"/>
    <property type="match status" value="1"/>
</dbReference>
<dbReference type="InterPro" id="IPR006357">
    <property type="entry name" value="HAD-SF_hydro_IIA"/>
</dbReference>
<dbReference type="NCBIfam" id="TIGR01459">
    <property type="entry name" value="HAD-SF-IIA-hyp4"/>
    <property type="match status" value="1"/>
</dbReference>
<gene>
    <name evidence="1" type="ORF">PHYPSEUDO_007586</name>
</gene>
<dbReference type="OrthoDB" id="426235at2759"/>
<dbReference type="GO" id="GO:0009507">
    <property type="term" value="C:chloroplast"/>
    <property type="evidence" value="ECO:0007669"/>
    <property type="project" value="TreeGrafter"/>
</dbReference>
<dbReference type="Pfam" id="PF13242">
    <property type="entry name" value="Hydrolase_like"/>
    <property type="match status" value="1"/>
</dbReference>
<dbReference type="InterPro" id="IPR006356">
    <property type="entry name" value="HAD-SF_hydro_IIA_hyp3"/>
</dbReference>
<proteinExistence type="predicted"/>
<dbReference type="PANTHER" id="PTHR19288:SF90">
    <property type="entry name" value="OS08G0542600 PROTEIN"/>
    <property type="match status" value="1"/>
</dbReference>
<evidence type="ECO:0000313" key="1">
    <source>
        <dbReference type="EMBL" id="KAG7380276.1"/>
    </source>
</evidence>
<dbReference type="Proteomes" id="UP000694044">
    <property type="component" value="Unassembled WGS sequence"/>
</dbReference>
<sequence>MPQIVKGLSQVLAKYDVVLIDQYGVLHNGTQPMIGAVDCFNRMVQAGKRVVLVSNTANRSAGLPAKLGAMGFSTDFQGVTGGDVCHEYILDRRDTHARCSVMAHDLDRMLAKSNLESIWRGLDVEIVGLDRAQFLLVEGVQQVCYSDRVDEALQTDYRHTNRANAAINEFLRGGMERKLPLLCPNADEVGVVADDRFVYMGGGIAKLYKAMGGEVLCFGKPTKEHFDVCLRLANATDKSNVVHIGDSLHHDIQGAESVGVDSIFIAGGVHTKQLQVDAWSGAEDNLRIKPALLAKLLDETQLDPTYTATRFEW</sequence>
<evidence type="ECO:0000313" key="2">
    <source>
        <dbReference type="Proteomes" id="UP000694044"/>
    </source>
</evidence>
<accession>A0A8T1VH56</accession>
<dbReference type="EMBL" id="JAGDFM010000302">
    <property type="protein sequence ID" value="KAG7380276.1"/>
    <property type="molecule type" value="Genomic_DNA"/>
</dbReference>
<evidence type="ECO:0008006" key="3">
    <source>
        <dbReference type="Google" id="ProtNLM"/>
    </source>
</evidence>
<dbReference type="Pfam" id="PF13344">
    <property type="entry name" value="Hydrolase_6"/>
    <property type="match status" value="1"/>
</dbReference>
<dbReference type="AlphaFoldDB" id="A0A8T1VH56"/>